<organism evidence="3 4">
    <name type="scientific">Yinghuangia soli</name>
    <dbReference type="NCBI Taxonomy" id="2908204"/>
    <lineage>
        <taxon>Bacteria</taxon>
        <taxon>Bacillati</taxon>
        <taxon>Actinomycetota</taxon>
        <taxon>Actinomycetes</taxon>
        <taxon>Kitasatosporales</taxon>
        <taxon>Streptomycetaceae</taxon>
        <taxon>Yinghuangia</taxon>
    </lineage>
</organism>
<evidence type="ECO:0008006" key="5">
    <source>
        <dbReference type="Google" id="ProtNLM"/>
    </source>
</evidence>
<keyword evidence="4" id="KW-1185">Reference proteome</keyword>
<keyword evidence="2" id="KW-1133">Transmembrane helix</keyword>
<name>A0AA41Q974_9ACTN</name>
<feature type="region of interest" description="Disordered" evidence="1">
    <location>
        <begin position="1"/>
        <end position="23"/>
    </location>
</feature>
<dbReference type="AlphaFoldDB" id="A0AA41Q974"/>
<evidence type="ECO:0000313" key="4">
    <source>
        <dbReference type="Proteomes" id="UP001165378"/>
    </source>
</evidence>
<dbReference type="EMBL" id="JAKFHA010000066">
    <property type="protein sequence ID" value="MCF2533914.1"/>
    <property type="molecule type" value="Genomic_DNA"/>
</dbReference>
<accession>A0AA41Q974</accession>
<proteinExistence type="predicted"/>
<evidence type="ECO:0000256" key="2">
    <source>
        <dbReference type="SAM" id="Phobius"/>
    </source>
</evidence>
<comment type="caution">
    <text evidence="3">The sequence shown here is derived from an EMBL/GenBank/DDBJ whole genome shotgun (WGS) entry which is preliminary data.</text>
</comment>
<keyword evidence="2" id="KW-0472">Membrane</keyword>
<evidence type="ECO:0000256" key="1">
    <source>
        <dbReference type="SAM" id="MobiDB-lite"/>
    </source>
</evidence>
<dbReference type="RefSeq" id="WP_235058680.1">
    <property type="nucleotide sequence ID" value="NZ_JAKFHA010000066.1"/>
</dbReference>
<evidence type="ECO:0000313" key="3">
    <source>
        <dbReference type="EMBL" id="MCF2533914.1"/>
    </source>
</evidence>
<protein>
    <recommendedName>
        <fullName evidence="5">Mercuric ion transport protein</fullName>
    </recommendedName>
</protein>
<keyword evidence="2" id="KW-0812">Transmembrane</keyword>
<dbReference type="Proteomes" id="UP001165378">
    <property type="component" value="Unassembled WGS sequence"/>
</dbReference>
<sequence length="70" mass="6755">MPDRAADPAPDSPDTTEGPPPHRAAGRLAWLAGAACVACCALPVLVAAGLLGGGALAVAAWLPSPPSPCS</sequence>
<feature type="transmembrane region" description="Helical" evidence="2">
    <location>
        <begin position="29"/>
        <end position="62"/>
    </location>
</feature>
<reference evidence="3" key="1">
    <citation type="submission" date="2022-01" db="EMBL/GenBank/DDBJ databases">
        <title>Genome-Based Taxonomic Classification of the Phylum Actinobacteria.</title>
        <authorList>
            <person name="Gao Y."/>
        </authorList>
    </citation>
    <scope>NUCLEOTIDE SEQUENCE</scope>
    <source>
        <strain evidence="3">KLBMP 8922</strain>
    </source>
</reference>
<gene>
    <name evidence="3" type="ORF">LZ495_42770</name>
</gene>